<name>A0A1F7UNR2_9BACT</name>
<protein>
    <submittedName>
        <fullName evidence="3">Uncharacterized protein</fullName>
    </submittedName>
</protein>
<organism evidence="3 4">
    <name type="scientific">Candidatus Uhrbacteria bacterium RIFCSPLOWO2_01_FULL_47_24</name>
    <dbReference type="NCBI Taxonomy" id="1802401"/>
    <lineage>
        <taxon>Bacteria</taxon>
        <taxon>Candidatus Uhriibacteriota</taxon>
    </lineage>
</organism>
<sequence>MSEEQQLTHLEPATATSAPGTITLRLPKFNWQIGALILIAVVAGFQTFQLARLKGSVSVKSAVAAPAASSAPAAGGSDNGLQGMVGGC</sequence>
<evidence type="ECO:0000256" key="1">
    <source>
        <dbReference type="SAM" id="MobiDB-lite"/>
    </source>
</evidence>
<comment type="caution">
    <text evidence="3">The sequence shown here is derived from an EMBL/GenBank/DDBJ whole genome shotgun (WGS) entry which is preliminary data.</text>
</comment>
<keyword evidence="2" id="KW-1133">Transmembrane helix</keyword>
<evidence type="ECO:0000313" key="3">
    <source>
        <dbReference type="EMBL" id="OGL79933.1"/>
    </source>
</evidence>
<accession>A0A1F7UNR2</accession>
<gene>
    <name evidence="3" type="ORF">A3B21_01400</name>
</gene>
<proteinExistence type="predicted"/>
<evidence type="ECO:0000313" key="4">
    <source>
        <dbReference type="Proteomes" id="UP000176897"/>
    </source>
</evidence>
<keyword evidence="2" id="KW-0812">Transmembrane</keyword>
<evidence type="ECO:0000256" key="2">
    <source>
        <dbReference type="SAM" id="Phobius"/>
    </source>
</evidence>
<feature type="compositionally biased region" description="Low complexity" evidence="1">
    <location>
        <begin position="66"/>
        <end position="76"/>
    </location>
</feature>
<reference evidence="3 4" key="1">
    <citation type="journal article" date="2016" name="Nat. Commun.">
        <title>Thousands of microbial genomes shed light on interconnected biogeochemical processes in an aquifer system.</title>
        <authorList>
            <person name="Anantharaman K."/>
            <person name="Brown C.T."/>
            <person name="Hug L.A."/>
            <person name="Sharon I."/>
            <person name="Castelle C.J."/>
            <person name="Probst A.J."/>
            <person name="Thomas B.C."/>
            <person name="Singh A."/>
            <person name="Wilkins M.J."/>
            <person name="Karaoz U."/>
            <person name="Brodie E.L."/>
            <person name="Williams K.H."/>
            <person name="Hubbard S.S."/>
            <person name="Banfield J.F."/>
        </authorList>
    </citation>
    <scope>NUCLEOTIDE SEQUENCE [LARGE SCALE GENOMIC DNA]</scope>
</reference>
<keyword evidence="2" id="KW-0472">Membrane</keyword>
<dbReference type="Proteomes" id="UP000176897">
    <property type="component" value="Unassembled WGS sequence"/>
</dbReference>
<dbReference type="STRING" id="1802401.A3B21_01400"/>
<dbReference type="AlphaFoldDB" id="A0A1F7UNR2"/>
<feature type="transmembrane region" description="Helical" evidence="2">
    <location>
        <begin position="29"/>
        <end position="51"/>
    </location>
</feature>
<dbReference type="EMBL" id="MGEJ01000020">
    <property type="protein sequence ID" value="OGL79933.1"/>
    <property type="molecule type" value="Genomic_DNA"/>
</dbReference>
<feature type="region of interest" description="Disordered" evidence="1">
    <location>
        <begin position="66"/>
        <end position="88"/>
    </location>
</feature>